<gene>
    <name evidence="7" type="ORF">GCM10009864_02720</name>
</gene>
<dbReference type="InterPro" id="IPR035952">
    <property type="entry name" value="Rhomboid-like_sf"/>
</dbReference>
<accession>A0ABN3R5M9</accession>
<comment type="subcellular location">
    <subcellularLocation>
        <location evidence="1">Membrane</location>
        <topology evidence="1">Multi-pass membrane protein</topology>
    </subcellularLocation>
</comment>
<keyword evidence="3 6" id="KW-1133">Transmembrane helix</keyword>
<keyword evidence="4 6" id="KW-0472">Membrane</keyword>
<feature type="transmembrane region" description="Helical" evidence="6">
    <location>
        <begin position="113"/>
        <end position="133"/>
    </location>
</feature>
<keyword evidence="2 6" id="KW-0812">Transmembrane</keyword>
<evidence type="ECO:0000256" key="1">
    <source>
        <dbReference type="ARBA" id="ARBA00004141"/>
    </source>
</evidence>
<reference evidence="7 8" key="1">
    <citation type="journal article" date="2019" name="Int. J. Syst. Evol. Microbiol.">
        <title>The Global Catalogue of Microorganisms (GCM) 10K type strain sequencing project: providing services to taxonomists for standard genome sequencing and annotation.</title>
        <authorList>
            <consortium name="The Broad Institute Genomics Platform"/>
            <consortium name="The Broad Institute Genome Sequencing Center for Infectious Disease"/>
            <person name="Wu L."/>
            <person name="Ma J."/>
        </authorList>
    </citation>
    <scope>NUCLEOTIDE SEQUENCE [LARGE SCALE GENOMIC DNA]</scope>
    <source>
        <strain evidence="7 8">JCM 16374</strain>
    </source>
</reference>
<dbReference type="EMBL" id="BAAARK010000001">
    <property type="protein sequence ID" value="GAA2644420.1"/>
    <property type="molecule type" value="Genomic_DNA"/>
</dbReference>
<evidence type="ECO:0000313" key="8">
    <source>
        <dbReference type="Proteomes" id="UP001500994"/>
    </source>
</evidence>
<evidence type="ECO:0000256" key="4">
    <source>
        <dbReference type="ARBA" id="ARBA00023136"/>
    </source>
</evidence>
<feature type="transmembrane region" description="Helical" evidence="6">
    <location>
        <begin position="82"/>
        <end position="106"/>
    </location>
</feature>
<evidence type="ECO:0000256" key="3">
    <source>
        <dbReference type="ARBA" id="ARBA00022989"/>
    </source>
</evidence>
<feature type="transmembrane region" description="Helical" evidence="6">
    <location>
        <begin position="145"/>
        <end position="167"/>
    </location>
</feature>
<dbReference type="SUPFAM" id="SSF144091">
    <property type="entry name" value="Rhomboid-like"/>
    <property type="match status" value="1"/>
</dbReference>
<dbReference type="Proteomes" id="UP001500994">
    <property type="component" value="Unassembled WGS sequence"/>
</dbReference>
<evidence type="ECO:0000256" key="6">
    <source>
        <dbReference type="SAM" id="Phobius"/>
    </source>
</evidence>
<evidence type="ECO:0008006" key="9">
    <source>
        <dbReference type="Google" id="ProtNLM"/>
    </source>
</evidence>
<dbReference type="Gene3D" id="1.20.1540.10">
    <property type="entry name" value="Rhomboid-like"/>
    <property type="match status" value="1"/>
</dbReference>
<feature type="compositionally biased region" description="Low complexity" evidence="5">
    <location>
        <begin position="222"/>
        <end position="233"/>
    </location>
</feature>
<comment type="caution">
    <text evidence="7">The sequence shown here is derived from an EMBL/GenBank/DDBJ whole genome shotgun (WGS) entry which is preliminary data.</text>
</comment>
<feature type="region of interest" description="Disordered" evidence="5">
    <location>
        <begin position="220"/>
        <end position="241"/>
    </location>
</feature>
<dbReference type="RefSeq" id="WP_344572960.1">
    <property type="nucleotide sequence ID" value="NZ_BAAARK010000001.1"/>
</dbReference>
<proteinExistence type="predicted"/>
<name>A0ABN3R5M9_9ACTN</name>
<evidence type="ECO:0000256" key="5">
    <source>
        <dbReference type="SAM" id="MobiDB-lite"/>
    </source>
</evidence>
<evidence type="ECO:0000256" key="2">
    <source>
        <dbReference type="ARBA" id="ARBA00022692"/>
    </source>
</evidence>
<feature type="transmembrane region" description="Helical" evidence="6">
    <location>
        <begin position="40"/>
        <end position="62"/>
    </location>
</feature>
<protein>
    <recommendedName>
        <fullName evidence="9">Rhomboid family intramembrane serine protease</fullName>
    </recommendedName>
</protein>
<organism evidence="7 8">
    <name type="scientific">Streptomyces lunalinharesii</name>
    <dbReference type="NCBI Taxonomy" id="333384"/>
    <lineage>
        <taxon>Bacteria</taxon>
        <taxon>Bacillati</taxon>
        <taxon>Actinomycetota</taxon>
        <taxon>Actinomycetes</taxon>
        <taxon>Kitasatosporales</taxon>
        <taxon>Streptomycetaceae</taxon>
        <taxon>Streptomyces</taxon>
    </lineage>
</organism>
<evidence type="ECO:0000313" key="7">
    <source>
        <dbReference type="EMBL" id="GAA2644420.1"/>
    </source>
</evidence>
<sequence>MRDVDAIVFNLTTAALMVLTFKCGLLLVGEETVRRRPVPWAAIALTAVAVGAVVLQLAWPGAMDALDADPRKSGWWRVVTSVFLQNGGVFGGAWNLVTLAVIAALAQWFWRGPLMLVLFAAGVLLPQQIDALFGETARSTDPRNFAGSSGATYFLAATLAAGLLLTAPRAKERLLALAVPAGGLAMWLAQENGHGLVACYGFALGAVLLPLARRLPHPPVPAAGVPGTPAPADGPGGTPAR</sequence>
<feature type="transmembrane region" description="Helical" evidence="6">
    <location>
        <begin position="6"/>
        <end position="28"/>
    </location>
</feature>
<keyword evidence="8" id="KW-1185">Reference proteome</keyword>